<dbReference type="PIRSF" id="PIRSF038994">
    <property type="entry name" value="NagA"/>
    <property type="match status" value="1"/>
</dbReference>
<evidence type="ECO:0000256" key="2">
    <source>
        <dbReference type="ARBA" id="ARBA00011899"/>
    </source>
</evidence>
<feature type="binding site" evidence="11">
    <location>
        <begin position="229"/>
        <end position="230"/>
    </location>
    <ligand>
        <name>substrate</name>
    </ligand>
</feature>
<dbReference type="SUPFAM" id="SSF51556">
    <property type="entry name" value="Metallo-dependent hydrolases"/>
    <property type="match status" value="1"/>
</dbReference>
<evidence type="ECO:0000256" key="11">
    <source>
        <dbReference type="PIRSR" id="PIRSR038994-2"/>
    </source>
</evidence>
<evidence type="ECO:0000313" key="15">
    <source>
        <dbReference type="Proteomes" id="UP000198534"/>
    </source>
</evidence>
<dbReference type="NCBIfam" id="TIGR00221">
    <property type="entry name" value="nagA"/>
    <property type="match status" value="1"/>
</dbReference>
<feature type="binding site" evidence="11">
    <location>
        <begin position="317"/>
        <end position="319"/>
    </location>
    <ligand>
        <name>substrate</name>
    </ligand>
</feature>
<dbReference type="STRING" id="1048340.SAMN05444487_101324"/>
<dbReference type="GO" id="GO:0046872">
    <property type="term" value="F:metal ion binding"/>
    <property type="evidence" value="ECO:0007669"/>
    <property type="project" value="UniProtKB-KW"/>
</dbReference>
<dbReference type="GO" id="GO:0006046">
    <property type="term" value="P:N-acetylglucosamine catabolic process"/>
    <property type="evidence" value="ECO:0007669"/>
    <property type="project" value="TreeGrafter"/>
</dbReference>
<dbReference type="EC" id="3.5.1.25" evidence="2"/>
<dbReference type="PANTHER" id="PTHR11113:SF14">
    <property type="entry name" value="N-ACETYLGLUCOSAMINE-6-PHOSPHATE DEACETYLASE"/>
    <property type="match status" value="1"/>
</dbReference>
<protein>
    <recommendedName>
        <fullName evidence="3">N-acetylglucosamine-6-phosphate deacetylase</fullName>
        <ecNumber evidence="2">3.5.1.25</ecNumber>
    </recommendedName>
</protein>
<evidence type="ECO:0000256" key="5">
    <source>
        <dbReference type="ARBA" id="ARBA00022801"/>
    </source>
</evidence>
<keyword evidence="15" id="KW-1185">Reference proteome</keyword>
<keyword evidence="6 9" id="KW-0119">Carbohydrate metabolism</keyword>
<feature type="binding site" evidence="11">
    <location>
        <position position="150"/>
    </location>
    <ligand>
        <name>substrate</name>
    </ligand>
</feature>
<evidence type="ECO:0000256" key="9">
    <source>
        <dbReference type="PIRNR" id="PIRNR038994"/>
    </source>
</evidence>
<keyword evidence="5 9" id="KW-0378">Hydrolase</keyword>
<sequence length="402" mass="43296">MDVLAKKFLLRDMTIYSEKGIIRDGYVVVEDGVIHRVGQVGELGGLGGVATLSLPGHCITPGMIDIHIHGAAGADVMDGTPDALATIAQTLPREGTTSFLATTMTQSVEKIDRAIINVTTYQQVKSVKGIAELLGIHLEGPFISYKRAGAQPTDHILPPDRQQFIRWQSLAQGNIRIVTIAPEVEGGLELVRFLRESGVIASVGHSDATLQEVDAAIQAGASHITHLYNGMRGLYHREPGVVGAALLRDELMVDLIPDGIHSRPEMVELAYRMKSQHGLILITDGMRAKCLPSGIYELGGQPVHVQGGRASLSDGTLAGSVLTMSDGVSNMLRYTGCTMEDILCMTAVNPAKQLGVFHRKGSIAPKKDADLNIFNEENELIATFCQGDLAFAKNEGESLRWK</sequence>
<feature type="binding site" evidence="11">
    <location>
        <position position="261"/>
    </location>
    <ligand>
        <name>substrate</name>
    </ligand>
</feature>
<dbReference type="RefSeq" id="WP_091735084.1">
    <property type="nucleotide sequence ID" value="NZ_FNNQ01000001.1"/>
</dbReference>
<feature type="domain" description="Amidohydrolase-related" evidence="13">
    <location>
        <begin position="59"/>
        <end position="388"/>
    </location>
</feature>
<feature type="active site" description="Proton donor/acceptor" evidence="10">
    <location>
        <position position="284"/>
    </location>
</feature>
<evidence type="ECO:0000256" key="7">
    <source>
        <dbReference type="ARBA" id="ARBA00047647"/>
    </source>
</evidence>
<accession>A0A1H2QYL9</accession>
<evidence type="ECO:0000313" key="14">
    <source>
        <dbReference type="EMBL" id="SDW11744.1"/>
    </source>
</evidence>
<organism evidence="14 15">
    <name type="scientific">Marininema mesophilum</name>
    <dbReference type="NCBI Taxonomy" id="1048340"/>
    <lineage>
        <taxon>Bacteria</taxon>
        <taxon>Bacillati</taxon>
        <taxon>Bacillota</taxon>
        <taxon>Bacilli</taxon>
        <taxon>Bacillales</taxon>
        <taxon>Thermoactinomycetaceae</taxon>
        <taxon>Marininema</taxon>
    </lineage>
</organism>
<dbReference type="FunFam" id="3.20.20.140:FF:000004">
    <property type="entry name" value="N-acetylglucosamine-6-phosphate deacetylase"/>
    <property type="match status" value="1"/>
</dbReference>
<evidence type="ECO:0000256" key="4">
    <source>
        <dbReference type="ARBA" id="ARBA00022723"/>
    </source>
</evidence>
<dbReference type="Gene3D" id="3.20.20.140">
    <property type="entry name" value="Metal-dependent hydrolases"/>
    <property type="match status" value="1"/>
</dbReference>
<dbReference type="InterPro" id="IPR011059">
    <property type="entry name" value="Metal-dep_hydrolase_composite"/>
</dbReference>
<dbReference type="AlphaFoldDB" id="A0A1H2QYL9"/>
<comment type="pathway">
    <text evidence="8">Amino-sugar metabolism; N-acetylneuraminate degradation; D-fructose 6-phosphate from N-acetylneuraminate: step 4/5.</text>
</comment>
<dbReference type="InterPro" id="IPR032466">
    <property type="entry name" value="Metal_Hydrolase"/>
</dbReference>
<proteinExistence type="inferred from homology"/>
<dbReference type="OrthoDB" id="9776488at2"/>
<evidence type="ECO:0000256" key="10">
    <source>
        <dbReference type="PIRSR" id="PIRSR038994-1"/>
    </source>
</evidence>
<feature type="binding site" evidence="12">
    <location>
        <position position="205"/>
    </location>
    <ligand>
        <name>Zn(2+)</name>
        <dbReference type="ChEBI" id="CHEBI:29105"/>
    </ligand>
</feature>
<feature type="binding site" evidence="12">
    <location>
        <position position="226"/>
    </location>
    <ligand>
        <name>Zn(2+)</name>
        <dbReference type="ChEBI" id="CHEBI:29105"/>
    </ligand>
</feature>
<dbReference type="InterPro" id="IPR006680">
    <property type="entry name" value="Amidohydro-rel"/>
</dbReference>
<evidence type="ECO:0000256" key="1">
    <source>
        <dbReference type="ARBA" id="ARBA00010716"/>
    </source>
</evidence>
<reference evidence="14 15" key="1">
    <citation type="submission" date="2016-10" db="EMBL/GenBank/DDBJ databases">
        <authorList>
            <person name="de Groot N.N."/>
        </authorList>
    </citation>
    <scope>NUCLEOTIDE SEQUENCE [LARGE SCALE GENOMIC DNA]</scope>
    <source>
        <strain evidence="14 15">DSM 45610</strain>
    </source>
</reference>
<dbReference type="PANTHER" id="PTHR11113">
    <property type="entry name" value="N-ACETYLGLUCOSAMINE-6-PHOSPHATE DEACETYLASE"/>
    <property type="match status" value="1"/>
</dbReference>
<comment type="similarity">
    <text evidence="1 9">Belongs to the metallo-dependent hydrolases superfamily. NagA family.</text>
</comment>
<dbReference type="GO" id="GO:0008448">
    <property type="term" value="F:N-acetylglucosamine-6-phosphate deacetylase activity"/>
    <property type="evidence" value="ECO:0007669"/>
    <property type="project" value="UniProtKB-EC"/>
</dbReference>
<comment type="catalytic activity">
    <reaction evidence="7">
        <text>N-acetyl-D-glucosamine 6-phosphate + H2O = D-glucosamine 6-phosphate + acetate</text>
        <dbReference type="Rhea" id="RHEA:22936"/>
        <dbReference type="ChEBI" id="CHEBI:15377"/>
        <dbReference type="ChEBI" id="CHEBI:30089"/>
        <dbReference type="ChEBI" id="CHEBI:57513"/>
        <dbReference type="ChEBI" id="CHEBI:58725"/>
        <dbReference type="EC" id="3.5.1.25"/>
    </reaction>
</comment>
<feature type="binding site" evidence="11">
    <location>
        <position position="237"/>
    </location>
    <ligand>
        <name>substrate</name>
    </ligand>
</feature>
<comment type="cofactor">
    <cofactor evidence="12">
        <name>a divalent metal cation</name>
        <dbReference type="ChEBI" id="CHEBI:60240"/>
    </cofactor>
    <text evidence="12">Binds 1 divalent metal cation per subunit.</text>
</comment>
<evidence type="ECO:0000256" key="6">
    <source>
        <dbReference type="ARBA" id="ARBA00023277"/>
    </source>
</evidence>
<feature type="binding site" evidence="12">
    <location>
        <position position="139"/>
    </location>
    <ligand>
        <name>Zn(2+)</name>
        <dbReference type="ChEBI" id="CHEBI:29105"/>
    </ligand>
</feature>
<dbReference type="Proteomes" id="UP000198534">
    <property type="component" value="Unassembled WGS sequence"/>
</dbReference>
<evidence type="ECO:0000256" key="3">
    <source>
        <dbReference type="ARBA" id="ARBA00018029"/>
    </source>
</evidence>
<evidence type="ECO:0000256" key="8">
    <source>
        <dbReference type="ARBA" id="ARBA00060590"/>
    </source>
</evidence>
<name>A0A1H2QYL9_9BACL</name>
<dbReference type="Pfam" id="PF01979">
    <property type="entry name" value="Amidohydro_1"/>
    <property type="match status" value="1"/>
</dbReference>
<gene>
    <name evidence="14" type="ORF">SAMN05444487_101324</name>
</gene>
<evidence type="ECO:0000259" key="13">
    <source>
        <dbReference type="Pfam" id="PF01979"/>
    </source>
</evidence>
<dbReference type="EMBL" id="FNNQ01000001">
    <property type="protein sequence ID" value="SDW11744.1"/>
    <property type="molecule type" value="Genomic_DNA"/>
</dbReference>
<dbReference type="SUPFAM" id="SSF51338">
    <property type="entry name" value="Composite domain of metallo-dependent hydrolases"/>
    <property type="match status" value="1"/>
</dbReference>
<keyword evidence="4 12" id="KW-0479">Metal-binding</keyword>
<evidence type="ECO:0000256" key="12">
    <source>
        <dbReference type="PIRSR" id="PIRSR038994-3"/>
    </source>
</evidence>
<dbReference type="InterPro" id="IPR003764">
    <property type="entry name" value="GlcNAc_6-P_deAcase"/>
</dbReference>
<dbReference type="CDD" id="cd00854">
    <property type="entry name" value="NagA"/>
    <property type="match status" value="1"/>
</dbReference>
<dbReference type="Gene3D" id="2.30.40.10">
    <property type="entry name" value="Urease, subunit C, domain 1"/>
    <property type="match status" value="1"/>
</dbReference>